<dbReference type="InterPro" id="IPR004384">
    <property type="entry name" value="RNA_MeTrfase_TrmJ/LasT"/>
</dbReference>
<dbReference type="EMBL" id="JAFIRA010000021">
    <property type="protein sequence ID" value="MCJ2543130.1"/>
    <property type="molecule type" value="Genomic_DNA"/>
</dbReference>
<dbReference type="Pfam" id="PF00588">
    <property type="entry name" value="SpoU_methylase"/>
    <property type="match status" value="1"/>
</dbReference>
<dbReference type="RefSeq" id="WP_244350407.1">
    <property type="nucleotide sequence ID" value="NZ_JAFIRA010000021.1"/>
</dbReference>
<keyword evidence="8" id="KW-1185">Reference proteome</keyword>
<dbReference type="CDD" id="cd18093">
    <property type="entry name" value="SpoU-like_TrmJ"/>
    <property type="match status" value="1"/>
</dbReference>
<comment type="subunit">
    <text evidence="5">Homodimer.</text>
</comment>
<organism evidence="7 8">
    <name type="scientific">Thermostichus vulcanus str. 'Rupite'</name>
    <dbReference type="NCBI Taxonomy" id="2813851"/>
    <lineage>
        <taxon>Bacteria</taxon>
        <taxon>Bacillati</taxon>
        <taxon>Cyanobacteriota</taxon>
        <taxon>Cyanophyceae</taxon>
        <taxon>Thermostichales</taxon>
        <taxon>Thermostichaceae</taxon>
        <taxon>Thermostichus</taxon>
    </lineage>
</organism>
<evidence type="ECO:0000259" key="6">
    <source>
        <dbReference type="Pfam" id="PF00588"/>
    </source>
</evidence>
<dbReference type="EC" id="2.1.1.200" evidence="5"/>
<comment type="subcellular location">
    <subcellularLocation>
        <location evidence="5">Cytoplasm</location>
    </subcellularLocation>
</comment>
<evidence type="ECO:0000256" key="3">
    <source>
        <dbReference type="ARBA" id="ARBA00022679"/>
    </source>
</evidence>
<dbReference type="InterPro" id="IPR029028">
    <property type="entry name" value="Alpha/beta_knot_MTases"/>
</dbReference>
<dbReference type="SUPFAM" id="SSF75217">
    <property type="entry name" value="alpha/beta knot"/>
    <property type="match status" value="1"/>
</dbReference>
<proteinExistence type="inferred from homology"/>
<dbReference type="Gene3D" id="3.40.1280.10">
    <property type="match status" value="1"/>
</dbReference>
<feature type="domain" description="tRNA/rRNA methyltransferase SpoU type" evidence="6">
    <location>
        <begin position="15"/>
        <end position="167"/>
    </location>
</feature>
<dbReference type="PANTHER" id="PTHR42786:SF2">
    <property type="entry name" value="TRNA (CYTIDINE_URIDINE-2'-O-)-METHYLTRANSFERASE TRMJ"/>
    <property type="match status" value="1"/>
</dbReference>
<evidence type="ECO:0000256" key="4">
    <source>
        <dbReference type="ARBA" id="ARBA00022691"/>
    </source>
</evidence>
<dbReference type="PANTHER" id="PTHR42786">
    <property type="entry name" value="TRNA/RRNA METHYLTRANSFERASE"/>
    <property type="match status" value="1"/>
</dbReference>
<evidence type="ECO:0000313" key="7">
    <source>
        <dbReference type="EMBL" id="MCJ2543130.1"/>
    </source>
</evidence>
<keyword evidence="3" id="KW-0808">Transferase</keyword>
<keyword evidence="2 5" id="KW-0489">Methyltransferase</keyword>
<dbReference type="Proteomes" id="UP000830835">
    <property type="component" value="Unassembled WGS sequence"/>
</dbReference>
<dbReference type="InterPro" id="IPR029026">
    <property type="entry name" value="tRNA_m1G_MTases_N"/>
</dbReference>
<comment type="catalytic activity">
    <reaction evidence="5">
        <text>cytidine(32) in tRNA + S-adenosyl-L-methionine = 2'-O-methylcytidine(32) in tRNA + S-adenosyl-L-homocysteine + H(+)</text>
        <dbReference type="Rhea" id="RHEA:42932"/>
        <dbReference type="Rhea" id="RHEA-COMP:10288"/>
        <dbReference type="Rhea" id="RHEA-COMP:10289"/>
        <dbReference type="ChEBI" id="CHEBI:15378"/>
        <dbReference type="ChEBI" id="CHEBI:57856"/>
        <dbReference type="ChEBI" id="CHEBI:59789"/>
        <dbReference type="ChEBI" id="CHEBI:74495"/>
        <dbReference type="ChEBI" id="CHEBI:82748"/>
        <dbReference type="EC" id="2.1.1.200"/>
    </reaction>
</comment>
<name>A0ABT0CCR8_THEVL</name>
<protein>
    <recommendedName>
        <fullName evidence="5">tRNA (cytidine/uridine-2'-O-)-methyltransferase TrmJ</fullName>
        <ecNumber evidence="5">2.1.1.200</ecNumber>
    </recommendedName>
    <alternativeName>
        <fullName evidence="5">tRNA (cytidine(32)/uridine(32)-2'-O)-methyltransferase</fullName>
    </alternativeName>
    <alternativeName>
        <fullName evidence="5">tRNA Cm32/Um32 methyltransferase</fullName>
    </alternativeName>
</protein>
<keyword evidence="4 5" id="KW-0949">S-adenosyl-L-methionine</keyword>
<evidence type="ECO:0000313" key="8">
    <source>
        <dbReference type="Proteomes" id="UP000830835"/>
    </source>
</evidence>
<sequence>MQPFSQSGCERLAQVRIVLVQPAGPRNLGSIARVMKNMGLSQWVLVDPQCDPLDTEALTMAVHGADLLYQAQKVQTLPEALQGCVQVLGTTGRIEQYPPEWQIQSPRQAFSSLLAKLESGPAALVFGPEDRGLSNEELALCQYQVQIPTDAVYPSLNLAQAVGICCYELRTLSCERSDFIHPPTPLAPFELVEGFFQHLETLLLQIGYLHPHTARRKMLKFRALFQRAGLTVAEVALLRGILRQLGWVQKTLRPSHRIPPEEEPPKPGS</sequence>
<keyword evidence="5" id="KW-0819">tRNA processing</keyword>
<accession>A0ABT0CCR8</accession>
<comment type="function">
    <text evidence="5">Catalyzes the formation of 2'O-methylated cytidine (Cm32) or 2'O-methylated uridine (Um32) at position 32 in tRNA.</text>
</comment>
<reference evidence="7" key="1">
    <citation type="submission" date="2021-02" db="EMBL/GenBank/DDBJ databases">
        <title>The CRISPR/cas machinery reduction and long-range gene transfer in the hot spring cyanobacterium Synechococcus.</title>
        <authorList>
            <person name="Dvorak P."/>
            <person name="Jahodarova E."/>
            <person name="Hasler P."/>
            <person name="Poulickova A."/>
        </authorList>
    </citation>
    <scope>NUCLEOTIDE SEQUENCE</scope>
    <source>
        <strain evidence="7">Rupite</strain>
    </source>
</reference>
<comment type="caution">
    <text evidence="7">The sequence shown here is derived from an EMBL/GenBank/DDBJ whole genome shotgun (WGS) entry which is preliminary data.</text>
</comment>
<evidence type="ECO:0000256" key="5">
    <source>
        <dbReference type="RuleBase" id="RU362024"/>
    </source>
</evidence>
<dbReference type="NCBIfam" id="TIGR00050">
    <property type="entry name" value="rRNA_methyl_1"/>
    <property type="match status" value="1"/>
</dbReference>
<comment type="catalytic activity">
    <reaction evidence="5">
        <text>uridine(32) in tRNA + S-adenosyl-L-methionine = 2'-O-methyluridine(32) in tRNA + S-adenosyl-L-homocysteine + H(+)</text>
        <dbReference type="Rhea" id="RHEA:42936"/>
        <dbReference type="Rhea" id="RHEA-COMP:10107"/>
        <dbReference type="Rhea" id="RHEA-COMP:10290"/>
        <dbReference type="ChEBI" id="CHEBI:15378"/>
        <dbReference type="ChEBI" id="CHEBI:57856"/>
        <dbReference type="ChEBI" id="CHEBI:59789"/>
        <dbReference type="ChEBI" id="CHEBI:65315"/>
        <dbReference type="ChEBI" id="CHEBI:74478"/>
        <dbReference type="EC" id="2.1.1.200"/>
    </reaction>
</comment>
<dbReference type="GO" id="GO:0032259">
    <property type="term" value="P:methylation"/>
    <property type="evidence" value="ECO:0007669"/>
    <property type="project" value="UniProtKB-KW"/>
</dbReference>
<gene>
    <name evidence="5" type="primary">trmJ</name>
    <name evidence="7" type="ORF">JX360_09460</name>
</gene>
<dbReference type="GO" id="GO:0008168">
    <property type="term" value="F:methyltransferase activity"/>
    <property type="evidence" value="ECO:0007669"/>
    <property type="project" value="UniProtKB-KW"/>
</dbReference>
<dbReference type="InterPro" id="IPR001537">
    <property type="entry name" value="SpoU_MeTrfase"/>
</dbReference>
<dbReference type="Gene3D" id="1.10.8.590">
    <property type="match status" value="1"/>
</dbReference>
<comment type="similarity">
    <text evidence="1">Belongs to the class IV-like SAM-binding methyltransferase superfamily. RNA methyltransferase TrmH family.</text>
</comment>
<keyword evidence="5" id="KW-0963">Cytoplasm</keyword>
<dbReference type="PIRSF" id="PIRSF004808">
    <property type="entry name" value="LasT"/>
    <property type="match status" value="1"/>
</dbReference>
<evidence type="ECO:0000256" key="1">
    <source>
        <dbReference type="ARBA" id="ARBA00007228"/>
    </source>
</evidence>
<evidence type="ECO:0000256" key="2">
    <source>
        <dbReference type="ARBA" id="ARBA00022603"/>
    </source>
</evidence>